<dbReference type="STRING" id="523791.Kkor_1034"/>
<reference evidence="8 9" key="1">
    <citation type="journal article" date="2009" name="Stand. Genomic Sci.">
        <title>Complete genome sequence of Kangiella koreensis type strain (SW-125).</title>
        <authorList>
            <person name="Han C."/>
            <person name="Sikorski J."/>
            <person name="Lapidus A."/>
            <person name="Nolan M."/>
            <person name="Glavina Del Rio T."/>
            <person name="Tice H."/>
            <person name="Cheng J.F."/>
            <person name="Lucas S."/>
            <person name="Chen F."/>
            <person name="Copeland A."/>
            <person name="Ivanova N."/>
            <person name="Mavromatis K."/>
            <person name="Ovchinnikova G."/>
            <person name="Pati A."/>
            <person name="Bruce D."/>
            <person name="Goodwin L."/>
            <person name="Pitluck S."/>
            <person name="Chen A."/>
            <person name="Palaniappan K."/>
            <person name="Land M."/>
            <person name="Hauser L."/>
            <person name="Chang Y.J."/>
            <person name="Jeffries C.D."/>
            <person name="Chain P."/>
            <person name="Saunders E."/>
            <person name="Brettin T."/>
            <person name="Goker M."/>
            <person name="Tindall B.J."/>
            <person name="Bristow J."/>
            <person name="Eisen J.A."/>
            <person name="Markowitz V."/>
            <person name="Hugenholtz P."/>
            <person name="Kyrpides N.C."/>
            <person name="Klenk H.P."/>
            <person name="Detter J.C."/>
        </authorList>
    </citation>
    <scope>NUCLEOTIDE SEQUENCE [LARGE SCALE GENOMIC DNA]</scope>
    <source>
        <strain evidence="9">DSM 16069 / KCTC 12182 / SW-125</strain>
    </source>
</reference>
<protein>
    <recommendedName>
        <fullName evidence="10">Alkaline phytoceramidase</fullName>
    </recommendedName>
</protein>
<keyword evidence="4 7" id="KW-1133">Transmembrane helix</keyword>
<dbReference type="RefSeq" id="WP_012800967.1">
    <property type="nucleotide sequence ID" value="NC_013166.1"/>
</dbReference>
<dbReference type="GO" id="GO:0046872">
    <property type="term" value="F:metal ion binding"/>
    <property type="evidence" value="ECO:0007669"/>
    <property type="project" value="UniProtKB-KW"/>
</dbReference>
<dbReference type="InterPro" id="IPR008901">
    <property type="entry name" value="ACER"/>
</dbReference>
<feature type="transmembrane region" description="Helical" evidence="7">
    <location>
        <begin position="137"/>
        <end position="155"/>
    </location>
</feature>
<keyword evidence="9" id="KW-1185">Reference proteome</keyword>
<dbReference type="GO" id="GO:0006672">
    <property type="term" value="P:ceramide metabolic process"/>
    <property type="evidence" value="ECO:0007669"/>
    <property type="project" value="InterPro"/>
</dbReference>
<evidence type="ECO:0000256" key="7">
    <source>
        <dbReference type="SAM" id="Phobius"/>
    </source>
</evidence>
<feature type="transmembrane region" description="Helical" evidence="7">
    <location>
        <begin position="167"/>
        <end position="185"/>
    </location>
</feature>
<feature type="binding site" evidence="6">
    <location>
        <position position="225"/>
    </location>
    <ligand>
        <name>Zn(2+)</name>
        <dbReference type="ChEBI" id="CHEBI:29105"/>
        <note>catalytic</note>
    </ligand>
</feature>
<dbReference type="Proteomes" id="UP000001231">
    <property type="component" value="Chromosome"/>
</dbReference>
<feature type="binding site" evidence="6">
    <location>
        <position position="99"/>
    </location>
    <ligand>
        <name>Zn(2+)</name>
        <dbReference type="ChEBI" id="CHEBI:29105"/>
        <note>catalytic</note>
    </ligand>
</feature>
<dbReference type="eggNOG" id="ENOG50301FE">
    <property type="taxonomic scope" value="Bacteria"/>
</dbReference>
<dbReference type="HOGENOM" id="CLU_056090_1_0_6"/>
<dbReference type="InParanoid" id="C7RB11"/>
<feature type="transmembrane region" description="Helical" evidence="7">
    <location>
        <begin position="190"/>
        <end position="207"/>
    </location>
</feature>
<evidence type="ECO:0000256" key="3">
    <source>
        <dbReference type="ARBA" id="ARBA00022801"/>
    </source>
</evidence>
<organism evidence="8 9">
    <name type="scientific">Kangiella koreensis (strain DSM 16069 / JCM 12317 / KCTC 12182 / SW-125)</name>
    <dbReference type="NCBI Taxonomy" id="523791"/>
    <lineage>
        <taxon>Bacteria</taxon>
        <taxon>Pseudomonadati</taxon>
        <taxon>Pseudomonadota</taxon>
        <taxon>Gammaproteobacteria</taxon>
        <taxon>Kangiellales</taxon>
        <taxon>Kangiellaceae</taxon>
        <taxon>Kangiella</taxon>
    </lineage>
</organism>
<dbReference type="OrthoDB" id="6088058at2"/>
<keyword evidence="3" id="KW-0378">Hydrolase</keyword>
<feature type="transmembrane region" description="Helical" evidence="7">
    <location>
        <begin position="49"/>
        <end position="67"/>
    </location>
</feature>
<dbReference type="EMBL" id="CP001707">
    <property type="protein sequence ID" value="ACV26453.1"/>
    <property type="molecule type" value="Genomic_DNA"/>
</dbReference>
<keyword evidence="6" id="KW-0479">Metal-binding</keyword>
<gene>
    <name evidence="8" type="ordered locus">Kkor_1034</name>
</gene>
<evidence type="ECO:0000256" key="5">
    <source>
        <dbReference type="ARBA" id="ARBA00023136"/>
    </source>
</evidence>
<name>C7RB11_KANKD</name>
<evidence type="ECO:0000256" key="1">
    <source>
        <dbReference type="ARBA" id="ARBA00004141"/>
    </source>
</evidence>
<keyword evidence="2 7" id="KW-0812">Transmembrane</keyword>
<evidence type="ECO:0000256" key="2">
    <source>
        <dbReference type="ARBA" id="ARBA00022692"/>
    </source>
</evidence>
<feature type="transmembrane region" description="Helical" evidence="7">
    <location>
        <begin position="9"/>
        <end position="29"/>
    </location>
</feature>
<dbReference type="PANTHER" id="PTHR34368">
    <property type="entry name" value="OS01G0962200 PROTEIN"/>
    <property type="match status" value="1"/>
</dbReference>
<proteinExistence type="predicted"/>
<sequence>MFDTLNKSWLLVAISILAIAGMFFVGPIAQDNQYHLFADSHQIVGISNFWNVFSNFSFVLVGLFGLWRYPRLAVADSKAGYLFLCVGVLLVGFGSAYYHAAPSNASLLWDRLPMTVAFMALFALLLSERVISSCRNLVLWVLVIFGVLAALYWSWTESLGQGDLRPYMLVQFLPIILMPLILWLFKERYLSTSLLFYAFILYFLAKACEYFDHEIYEMTQLVSGHTLKHLVASLAVLCIICAVPAKSANKSKKQSYEDA</sequence>
<evidence type="ECO:0000256" key="6">
    <source>
        <dbReference type="PIRSR" id="PIRSR608901-2"/>
    </source>
</evidence>
<dbReference type="GO" id="GO:0016020">
    <property type="term" value="C:membrane"/>
    <property type="evidence" value="ECO:0007669"/>
    <property type="project" value="UniProtKB-SubCell"/>
</dbReference>
<comment type="cofactor">
    <cofactor evidence="6">
        <name>Zn(2+)</name>
        <dbReference type="ChEBI" id="CHEBI:29105"/>
    </cofactor>
</comment>
<dbReference type="KEGG" id="kko:Kkor_1034"/>
<evidence type="ECO:0000313" key="9">
    <source>
        <dbReference type="Proteomes" id="UP000001231"/>
    </source>
</evidence>
<evidence type="ECO:0008006" key="10">
    <source>
        <dbReference type="Google" id="ProtNLM"/>
    </source>
</evidence>
<dbReference type="Pfam" id="PF05875">
    <property type="entry name" value="Ceramidase"/>
    <property type="match status" value="1"/>
</dbReference>
<keyword evidence="5 7" id="KW-0472">Membrane</keyword>
<feature type="transmembrane region" description="Helical" evidence="7">
    <location>
        <begin position="106"/>
        <end position="125"/>
    </location>
</feature>
<feature type="binding site" evidence="6">
    <location>
        <position position="229"/>
    </location>
    <ligand>
        <name>Zn(2+)</name>
        <dbReference type="ChEBI" id="CHEBI:29105"/>
        <note>catalytic</note>
    </ligand>
</feature>
<accession>C7RB11</accession>
<feature type="transmembrane region" description="Helical" evidence="7">
    <location>
        <begin position="227"/>
        <end position="245"/>
    </location>
</feature>
<dbReference type="AlphaFoldDB" id="C7RB11"/>
<keyword evidence="6" id="KW-0862">Zinc</keyword>
<dbReference type="PANTHER" id="PTHR34368:SF1">
    <property type="entry name" value="OS01G0962200 PROTEIN"/>
    <property type="match status" value="1"/>
</dbReference>
<dbReference type="GO" id="GO:0016811">
    <property type="term" value="F:hydrolase activity, acting on carbon-nitrogen (but not peptide) bonds, in linear amides"/>
    <property type="evidence" value="ECO:0007669"/>
    <property type="project" value="InterPro"/>
</dbReference>
<evidence type="ECO:0000256" key="4">
    <source>
        <dbReference type="ARBA" id="ARBA00022989"/>
    </source>
</evidence>
<comment type="subcellular location">
    <subcellularLocation>
        <location evidence="1">Membrane</location>
        <topology evidence="1">Multi-pass membrane protein</topology>
    </subcellularLocation>
</comment>
<evidence type="ECO:0000313" key="8">
    <source>
        <dbReference type="EMBL" id="ACV26453.1"/>
    </source>
</evidence>
<feature type="transmembrane region" description="Helical" evidence="7">
    <location>
        <begin position="79"/>
        <end position="100"/>
    </location>
</feature>